<proteinExistence type="predicted"/>
<reference evidence="1" key="1">
    <citation type="submission" date="2021-02" db="EMBL/GenBank/DDBJ databases">
        <authorList>
            <person name="Nowell W R."/>
        </authorList>
    </citation>
    <scope>NUCLEOTIDE SEQUENCE</scope>
    <source>
        <strain evidence="1">Ploen Becks lab</strain>
    </source>
</reference>
<evidence type="ECO:0000313" key="2">
    <source>
        <dbReference type="Proteomes" id="UP000663879"/>
    </source>
</evidence>
<name>A0A814E8K8_9BILA</name>
<sequence>MNVEQDKKSDKNLLFDYFKYEKIKPTTYLLDVLGDDIHVDSNAEWRKLGKCIVKYLFANNKKAVLVSTSDLNYLISDSTPSQLIISQNTISFTEENRVYKVTVIDPDKT</sequence>
<dbReference type="OrthoDB" id="5867570at2759"/>
<dbReference type="Proteomes" id="UP000663879">
    <property type="component" value="Unassembled WGS sequence"/>
</dbReference>
<evidence type="ECO:0000313" key="1">
    <source>
        <dbReference type="EMBL" id="CAF0966126.1"/>
    </source>
</evidence>
<dbReference type="EMBL" id="CAJNOC010003067">
    <property type="protein sequence ID" value="CAF0966126.1"/>
    <property type="molecule type" value="Genomic_DNA"/>
</dbReference>
<accession>A0A814E8K8</accession>
<keyword evidence="2" id="KW-1185">Reference proteome</keyword>
<organism evidence="1 2">
    <name type="scientific">Brachionus calyciflorus</name>
    <dbReference type="NCBI Taxonomy" id="104777"/>
    <lineage>
        <taxon>Eukaryota</taxon>
        <taxon>Metazoa</taxon>
        <taxon>Spiralia</taxon>
        <taxon>Gnathifera</taxon>
        <taxon>Rotifera</taxon>
        <taxon>Eurotatoria</taxon>
        <taxon>Monogononta</taxon>
        <taxon>Pseudotrocha</taxon>
        <taxon>Ploima</taxon>
        <taxon>Brachionidae</taxon>
        <taxon>Brachionus</taxon>
    </lineage>
</organism>
<dbReference type="AlphaFoldDB" id="A0A814E8K8"/>
<protein>
    <submittedName>
        <fullName evidence="1">Uncharacterized protein</fullName>
    </submittedName>
</protein>
<comment type="caution">
    <text evidence="1">The sequence shown here is derived from an EMBL/GenBank/DDBJ whole genome shotgun (WGS) entry which is preliminary data.</text>
</comment>
<gene>
    <name evidence="1" type="ORF">OXX778_LOCUS14676</name>
</gene>